<dbReference type="InterPro" id="IPR014710">
    <property type="entry name" value="RmlC-like_jellyroll"/>
</dbReference>
<protein>
    <submittedName>
        <fullName evidence="2">Crp/Fnr family transcriptional regulator</fullName>
    </submittedName>
</protein>
<keyword evidence="3" id="KW-1185">Reference proteome</keyword>
<dbReference type="Gene3D" id="2.60.120.10">
    <property type="entry name" value="Jelly Rolls"/>
    <property type="match status" value="1"/>
</dbReference>
<dbReference type="KEGG" id="fbm:MQE35_17135"/>
<organism evidence="2 3">
    <name type="scientific">Abyssalbus ytuae</name>
    <dbReference type="NCBI Taxonomy" id="2926907"/>
    <lineage>
        <taxon>Bacteria</taxon>
        <taxon>Pseudomonadati</taxon>
        <taxon>Bacteroidota</taxon>
        <taxon>Flavobacteriia</taxon>
        <taxon>Flavobacteriales</taxon>
        <taxon>Flavobacteriaceae</taxon>
        <taxon>Abyssalbus</taxon>
    </lineage>
</organism>
<dbReference type="SUPFAM" id="SSF51206">
    <property type="entry name" value="cAMP-binding domain-like"/>
    <property type="match status" value="1"/>
</dbReference>
<evidence type="ECO:0000313" key="2">
    <source>
        <dbReference type="EMBL" id="UOB17446.1"/>
    </source>
</evidence>
<dbReference type="EMBL" id="CP094358">
    <property type="protein sequence ID" value="UOB17446.1"/>
    <property type="molecule type" value="Genomic_DNA"/>
</dbReference>
<evidence type="ECO:0000259" key="1">
    <source>
        <dbReference type="Pfam" id="PF00027"/>
    </source>
</evidence>
<sequence length="190" mass="22025">MEKLISYILQFRHLNSQQIQLVKENVSTLELAKDEYFSEAGKIPNKIGFVIEGILRVCYYDREGNEVTRYFVEENNFAVDINSFNNQIPSTEYVQAIIPTKLLVFSKSSMQNLSDTIIDWDNIIAKITNKSLIAKINRISPMLAEDAKTRYLEFYKRFPGLVNRIPLNYLASYIGITKNSLSRIRNELNK</sequence>
<gene>
    <name evidence="2" type="ORF">MQE35_17135</name>
</gene>
<reference evidence="2" key="1">
    <citation type="submission" date="2022-03" db="EMBL/GenBank/DDBJ databases">
        <title>Description of Abyssus ytuae gen. nov., sp. nov., a novel member of the family Flavobacteriaceae isolated from the sediment of Mariana Trench.</title>
        <authorList>
            <person name="Zhang J."/>
            <person name="Xu X."/>
        </authorList>
    </citation>
    <scope>NUCLEOTIDE SEQUENCE</scope>
    <source>
        <strain evidence="2">MT3330</strain>
    </source>
</reference>
<dbReference type="AlphaFoldDB" id="A0A9E6ZVA7"/>
<feature type="domain" description="Cyclic nucleotide-binding" evidence="1">
    <location>
        <begin position="30"/>
        <end position="114"/>
    </location>
</feature>
<accession>A0A9E6ZVA7</accession>
<dbReference type="CDD" id="cd00038">
    <property type="entry name" value="CAP_ED"/>
    <property type="match status" value="1"/>
</dbReference>
<proteinExistence type="predicted"/>
<name>A0A9E6ZVA7_9FLAO</name>
<dbReference type="InterPro" id="IPR000595">
    <property type="entry name" value="cNMP-bd_dom"/>
</dbReference>
<dbReference type="Proteomes" id="UP000831290">
    <property type="component" value="Chromosome"/>
</dbReference>
<dbReference type="InterPro" id="IPR018490">
    <property type="entry name" value="cNMP-bd_dom_sf"/>
</dbReference>
<dbReference type="Pfam" id="PF00027">
    <property type="entry name" value="cNMP_binding"/>
    <property type="match status" value="1"/>
</dbReference>
<dbReference type="RefSeq" id="WP_255842905.1">
    <property type="nucleotide sequence ID" value="NZ_CP094358.1"/>
</dbReference>
<evidence type="ECO:0000313" key="3">
    <source>
        <dbReference type="Proteomes" id="UP000831290"/>
    </source>
</evidence>